<feature type="signal peptide" evidence="1">
    <location>
        <begin position="1"/>
        <end position="32"/>
    </location>
</feature>
<accession>A0A4S4FKA0</accession>
<comment type="caution">
    <text evidence="2">The sequence shown here is derived from an EMBL/GenBank/DDBJ whole genome shotgun (WGS) entry which is preliminary data.</text>
</comment>
<dbReference type="EMBL" id="SSSM01000004">
    <property type="protein sequence ID" value="THG30810.1"/>
    <property type="molecule type" value="Genomic_DNA"/>
</dbReference>
<evidence type="ECO:0000313" key="2">
    <source>
        <dbReference type="EMBL" id="THG30810.1"/>
    </source>
</evidence>
<protein>
    <submittedName>
        <fullName evidence="2">Tandem-95 repeat protein</fullName>
    </submittedName>
</protein>
<dbReference type="Gene3D" id="2.60.40.3440">
    <property type="match status" value="6"/>
</dbReference>
<proteinExistence type="predicted"/>
<gene>
    <name evidence="2" type="ORF">E6C64_09235</name>
</gene>
<organism evidence="2 3">
    <name type="scientific">Naasia lichenicola</name>
    <dbReference type="NCBI Taxonomy" id="2565933"/>
    <lineage>
        <taxon>Bacteria</taxon>
        <taxon>Bacillati</taxon>
        <taxon>Actinomycetota</taxon>
        <taxon>Actinomycetes</taxon>
        <taxon>Micrococcales</taxon>
        <taxon>Microbacteriaceae</taxon>
        <taxon>Naasia</taxon>
    </lineage>
</organism>
<evidence type="ECO:0000256" key="1">
    <source>
        <dbReference type="SAM" id="SignalP"/>
    </source>
</evidence>
<dbReference type="AlphaFoldDB" id="A0A4S4FKA0"/>
<feature type="chain" id="PRO_5020902643" evidence="1">
    <location>
        <begin position="33"/>
        <end position="709"/>
    </location>
</feature>
<dbReference type="RefSeq" id="WP_136427223.1">
    <property type="nucleotide sequence ID" value="NZ_SSSM01000004.1"/>
</dbReference>
<dbReference type="Proteomes" id="UP000309133">
    <property type="component" value="Unassembled WGS sequence"/>
</dbReference>
<dbReference type="PANTHER" id="PTHR45739">
    <property type="entry name" value="MATRIX PROTEIN, PUTATIVE-RELATED"/>
    <property type="match status" value="1"/>
</dbReference>
<evidence type="ECO:0000313" key="3">
    <source>
        <dbReference type="Proteomes" id="UP000309133"/>
    </source>
</evidence>
<dbReference type="Pfam" id="PF17963">
    <property type="entry name" value="Big_9"/>
    <property type="match status" value="6"/>
</dbReference>
<keyword evidence="3" id="KW-1185">Reference proteome</keyword>
<name>A0A4S4FKA0_9MICO</name>
<sequence>MSRLLPRPAALLASIAALLLGASIFAAPPAHAAGLLPLTTTISSTSQAFTGGFVSPTVYIRNPNGTAIPITRVIVTKPAGWTYVARSVAPASTIPAPTITATSLTFTFSKTVPASGTFSFGFTLGVGKSTGTFALKASGRATGTTVSSSSVSTSVIAKLPNRAPVASRSYAYTLQGTAVVVPLSYSDVDGDSLSIHVGQPAHGTLALRSGVATYTPASGFVGLDTFTFSVNDGKIESNTATASIDVTRRTANTAPTARSQTVTMAEVASDAAGVGIALDVADAEDGEAGLTTVVTVQPRHGRASISTSGSAAYYPTPGWNGTDSFTYRITDSQAASATATVTIRVTPVELPPQPNGIVVQVNRNSSATFTVFAIDLDSPSLTLKLLTRPTRGTLTGTMPNFTYTPNTDVIGTDSFTFSSSDGTTTVTNTVVFGIRYVHATPVAAAQSVIATQSNPVRITLKATDANGEELFYLMDRGPQHGTLTGTIPNLVYTSAAGYTGADSFTFRATNKYVVSEPATISINVTAGAHINQAPTATDGRFTARQGTPAPITLLGIDPEGSSLSYTITAQPTLGALTGSGSSRVYTPIPGAIGLDTITFSVSDGSLRSAIATVRIELRSANHAPVAQAFSKTVAKDSATNYFPLYSSDADRDVLTNILSTPAHGTVVILNDGLAAYTPTLGYTGTDSLTFTVNDGFADSAPVKISFTVN</sequence>
<dbReference type="PANTHER" id="PTHR45739:SF8">
    <property type="entry name" value="FRAS1-RELATED EXTRACELLULAR MATRIX PROTEIN 1"/>
    <property type="match status" value="1"/>
</dbReference>
<keyword evidence="1" id="KW-0732">Signal</keyword>
<dbReference type="NCBIfam" id="NF012211">
    <property type="entry name" value="tand_rpt_95"/>
    <property type="match status" value="5"/>
</dbReference>
<dbReference type="GO" id="GO:0009653">
    <property type="term" value="P:anatomical structure morphogenesis"/>
    <property type="evidence" value="ECO:0007669"/>
    <property type="project" value="TreeGrafter"/>
</dbReference>
<dbReference type="InterPro" id="IPR051561">
    <property type="entry name" value="FRAS1_ECM"/>
</dbReference>
<dbReference type="OrthoDB" id="134475at2"/>
<reference evidence="2 3" key="1">
    <citation type="submission" date="2019-04" db="EMBL/GenBank/DDBJ databases">
        <authorList>
            <person name="Jiang L."/>
        </authorList>
    </citation>
    <scope>NUCLEOTIDE SEQUENCE [LARGE SCALE GENOMIC DNA]</scope>
    <source>
        <strain evidence="2 3">YIM 131853</strain>
    </source>
</reference>